<reference evidence="1" key="1">
    <citation type="submission" date="2022-09" db="EMBL/GenBank/DDBJ databases">
        <title>Interaction between co-microsymbionts with complementary sets of symbiotic genes in legume-rhizobium systems.</title>
        <authorList>
            <person name="Safronova V."/>
            <person name="Sazanova A."/>
            <person name="Afonin A."/>
            <person name="Chirak E."/>
        </authorList>
    </citation>
    <scope>NUCLEOTIDE SEQUENCE</scope>
    <source>
        <strain evidence="1">A18/3m</strain>
    </source>
</reference>
<name>A0ACD4CVE8_9HYPH</name>
<dbReference type="EMBL" id="CP104970">
    <property type="protein sequence ID" value="UXN57549.1"/>
    <property type="molecule type" value="Genomic_DNA"/>
</dbReference>
<evidence type="ECO:0000313" key="2">
    <source>
        <dbReference type="Proteomes" id="UP001061991"/>
    </source>
</evidence>
<keyword evidence="2" id="KW-1185">Reference proteome</keyword>
<organism evidence="1 2">
    <name type="scientific">Phyllobacterium zundukense</name>
    <dbReference type="NCBI Taxonomy" id="1867719"/>
    <lineage>
        <taxon>Bacteria</taxon>
        <taxon>Pseudomonadati</taxon>
        <taxon>Pseudomonadota</taxon>
        <taxon>Alphaproteobacteria</taxon>
        <taxon>Hyphomicrobiales</taxon>
        <taxon>Phyllobacteriaceae</taxon>
        <taxon>Phyllobacterium</taxon>
    </lineage>
</organism>
<accession>A0ACD4CVE8</accession>
<gene>
    <name evidence="1" type="ORF">N8E88_04280</name>
</gene>
<evidence type="ECO:0000313" key="1">
    <source>
        <dbReference type="EMBL" id="UXN57549.1"/>
    </source>
</evidence>
<keyword evidence="1" id="KW-0614">Plasmid</keyword>
<proteinExistence type="predicted"/>
<protein>
    <submittedName>
        <fullName evidence="1">SDR family oxidoreductase</fullName>
    </submittedName>
</protein>
<dbReference type="Proteomes" id="UP001061991">
    <property type="component" value="Plasmid p_unnamed3"/>
</dbReference>
<geneLocation type="plasmid" evidence="1 2">
    <name>p_unnamed3</name>
</geneLocation>
<sequence length="257" mass="27290">MVSLLDQRAIVTAGASGIGRVVARTLHSAGAKVAVCDISEAALQSFGEENPDITAYQCDVRDAAAVTAVSEEMISLLNGVDILVNNAGIAGPTKNVEDITPAQWDETVVVNLNAQFYFCRTVIPHLKRQKSGSIINLSSAAGRLGFPNRTPYAAAKWGVIGFTQSLAMELGEFNIRVNSVLPGSVSGDRMNRVIAERAKLLGISEEAAWADELKNISMHKMIDPQEIADLIAFVCSSSGRSVSGQSLGICGNTEVIR</sequence>